<evidence type="ECO:0000313" key="2">
    <source>
        <dbReference type="EMBL" id="SUE14573.1"/>
    </source>
</evidence>
<dbReference type="RefSeq" id="WP_064063070.1">
    <property type="nucleotide sequence ID" value="NZ_CP101467.1"/>
</dbReference>
<protein>
    <submittedName>
        <fullName evidence="2">Degv family protein</fullName>
    </submittedName>
</protein>
<dbReference type="PROSITE" id="PS51482">
    <property type="entry name" value="DEGV"/>
    <property type="match status" value="1"/>
</dbReference>
<name>A0A379LZ01_9NOCA</name>
<dbReference type="NCBIfam" id="TIGR00762">
    <property type="entry name" value="DegV"/>
    <property type="match status" value="1"/>
</dbReference>
<dbReference type="InterPro" id="IPR043168">
    <property type="entry name" value="DegV_C"/>
</dbReference>
<dbReference type="GO" id="GO:0008289">
    <property type="term" value="F:lipid binding"/>
    <property type="evidence" value="ECO:0007669"/>
    <property type="project" value="UniProtKB-KW"/>
</dbReference>
<dbReference type="InterPro" id="IPR050270">
    <property type="entry name" value="DegV_domain_contain"/>
</dbReference>
<evidence type="ECO:0000313" key="3">
    <source>
        <dbReference type="Proteomes" id="UP000254569"/>
    </source>
</evidence>
<dbReference type="Gene3D" id="3.40.50.10170">
    <property type="match status" value="1"/>
</dbReference>
<dbReference type="EMBL" id="UGVI01000001">
    <property type="protein sequence ID" value="SUE14573.1"/>
    <property type="molecule type" value="Genomic_DNA"/>
</dbReference>
<dbReference type="AlphaFoldDB" id="A0A379LZ01"/>
<proteinExistence type="predicted"/>
<dbReference type="PANTHER" id="PTHR33434:SF2">
    <property type="entry name" value="FATTY ACID-BINDING PROTEIN TM_1468"/>
    <property type="match status" value="1"/>
</dbReference>
<organism evidence="2 3">
    <name type="scientific">Rhodococcus gordoniae</name>
    <dbReference type="NCBI Taxonomy" id="223392"/>
    <lineage>
        <taxon>Bacteria</taxon>
        <taxon>Bacillati</taxon>
        <taxon>Actinomycetota</taxon>
        <taxon>Actinomycetes</taxon>
        <taxon>Mycobacteriales</taxon>
        <taxon>Nocardiaceae</taxon>
        <taxon>Rhodococcus</taxon>
    </lineage>
</organism>
<reference evidence="2 3" key="1">
    <citation type="submission" date="2018-06" db="EMBL/GenBank/DDBJ databases">
        <authorList>
            <consortium name="Pathogen Informatics"/>
            <person name="Doyle S."/>
        </authorList>
    </citation>
    <scope>NUCLEOTIDE SEQUENCE [LARGE SCALE GENOMIC DNA]</scope>
    <source>
        <strain evidence="2 3">NCTC13296</strain>
    </source>
</reference>
<keyword evidence="3" id="KW-1185">Reference proteome</keyword>
<dbReference type="OrthoDB" id="9760324at2"/>
<evidence type="ECO:0000256" key="1">
    <source>
        <dbReference type="ARBA" id="ARBA00023121"/>
    </source>
</evidence>
<keyword evidence="1" id="KW-0446">Lipid-binding</keyword>
<dbReference type="SUPFAM" id="SSF82549">
    <property type="entry name" value="DAK1/DegV-like"/>
    <property type="match status" value="1"/>
</dbReference>
<dbReference type="Proteomes" id="UP000254569">
    <property type="component" value="Unassembled WGS sequence"/>
</dbReference>
<dbReference type="Gene3D" id="3.30.1180.10">
    <property type="match status" value="1"/>
</dbReference>
<gene>
    <name evidence="2" type="ORF">NCTC13296_01418</name>
</gene>
<sequence length="282" mass="29182">MPVVVVTDSSSCLDPELVGRYGIRVVPLHIIAAGRDLREGVDELPEDLSTVTTSGPSPAELTDAYTEALEASGGDGVVAVHLSRVLSGTWDAARHAAESLGDRIRLVDSRNTAMGSGFAVLEAVRAARAGADLVRVHDRAVEVAASARTLLVVDRLDHLRRGGRIGTATALLGTALAMKPVLHISDGKLVLREKTRTMTKAMAKLVDGAATDVGDEPLVAVHHRDAPDRARSLADQLAQRLPDGTEIIVSELDAVLGAHVGPGAVGVVVASAATGASGTSED</sequence>
<dbReference type="PANTHER" id="PTHR33434">
    <property type="entry name" value="DEGV DOMAIN-CONTAINING PROTEIN DR_1986-RELATED"/>
    <property type="match status" value="1"/>
</dbReference>
<accession>A0A379LZ01</accession>
<dbReference type="InterPro" id="IPR003797">
    <property type="entry name" value="DegV"/>
</dbReference>
<dbReference type="Pfam" id="PF02645">
    <property type="entry name" value="DegV"/>
    <property type="match status" value="1"/>
</dbReference>